<name>A0A2G9TTD0_TELCI</name>
<dbReference type="OrthoDB" id="414590at2759"/>
<accession>A0A2G9TTD0</accession>
<evidence type="ECO:0000313" key="3">
    <source>
        <dbReference type="EMBL" id="PIO61197.1"/>
    </source>
</evidence>
<gene>
    <name evidence="3" type="ORF">TELCIR_17288</name>
</gene>
<evidence type="ECO:0000256" key="1">
    <source>
        <dbReference type="SAM" id="MobiDB-lite"/>
    </source>
</evidence>
<dbReference type="AlphaFoldDB" id="A0A2G9TTD0"/>
<dbReference type="InterPro" id="IPR056333">
    <property type="entry name" value="BBS7_pf_dom"/>
</dbReference>
<feature type="domain" description="BBS7 platform" evidence="2">
    <location>
        <begin position="11"/>
        <end position="60"/>
    </location>
</feature>
<feature type="region of interest" description="Disordered" evidence="1">
    <location>
        <begin position="33"/>
        <end position="60"/>
    </location>
</feature>
<organism evidence="3 4">
    <name type="scientific">Teladorsagia circumcincta</name>
    <name type="common">Brown stomach worm</name>
    <name type="synonym">Ostertagia circumcincta</name>
    <dbReference type="NCBI Taxonomy" id="45464"/>
    <lineage>
        <taxon>Eukaryota</taxon>
        <taxon>Metazoa</taxon>
        <taxon>Ecdysozoa</taxon>
        <taxon>Nematoda</taxon>
        <taxon>Chromadorea</taxon>
        <taxon>Rhabditida</taxon>
        <taxon>Rhabditina</taxon>
        <taxon>Rhabditomorpha</taxon>
        <taxon>Strongyloidea</taxon>
        <taxon>Trichostrongylidae</taxon>
        <taxon>Teladorsagia</taxon>
    </lineage>
</organism>
<feature type="compositionally biased region" description="Polar residues" evidence="1">
    <location>
        <begin position="39"/>
        <end position="60"/>
    </location>
</feature>
<proteinExistence type="predicted"/>
<dbReference type="Pfam" id="PF23361">
    <property type="entry name" value="BBS7_pf"/>
    <property type="match status" value="1"/>
</dbReference>
<evidence type="ECO:0000259" key="2">
    <source>
        <dbReference type="Pfam" id="PF23361"/>
    </source>
</evidence>
<dbReference type="EMBL" id="KZ354042">
    <property type="protein sequence ID" value="PIO61197.1"/>
    <property type="molecule type" value="Genomic_DNA"/>
</dbReference>
<dbReference type="Proteomes" id="UP000230423">
    <property type="component" value="Unassembled WGS sequence"/>
</dbReference>
<reference evidence="3 4" key="1">
    <citation type="submission" date="2015-09" db="EMBL/GenBank/DDBJ databases">
        <title>Draft genome of the parasitic nematode Teladorsagia circumcincta isolate WARC Sus (inbred).</title>
        <authorList>
            <person name="Mitreva M."/>
        </authorList>
    </citation>
    <scope>NUCLEOTIDE SEQUENCE [LARGE SCALE GENOMIC DNA]</scope>
    <source>
        <strain evidence="3 4">S</strain>
    </source>
</reference>
<evidence type="ECO:0000313" key="4">
    <source>
        <dbReference type="Proteomes" id="UP000230423"/>
    </source>
</evidence>
<protein>
    <recommendedName>
        <fullName evidence="2">BBS7 platform domain-containing protein</fullName>
    </recommendedName>
</protein>
<sequence length="60" mass="6470">MIISNHLDSILRGNFSLAEAHSWLSMIVPGVPSKPPPSDSVTVNYQSTSNAPTQLQANYS</sequence>
<keyword evidence="4" id="KW-1185">Reference proteome</keyword>